<evidence type="ECO:0000256" key="1">
    <source>
        <dbReference type="SAM" id="MobiDB-lite"/>
    </source>
</evidence>
<sequence length="74" mass="7660">PCDPGEGFDLGTFVELINPVINTFEMRDDDGRISNAGIWWKADGLKPATRPVATKPPAGSGSAASAADKTSKAA</sequence>
<reference evidence="2 3" key="1">
    <citation type="journal article" date="2021" name="BMC Genomics">
        <title>Genome-resolved metagenome and metatranscriptome analyses of thermophilic composting reveal key bacterial players and their metabolic interactions.</title>
        <authorList>
            <person name="Braga L.P.P."/>
            <person name="Pereira R.V."/>
            <person name="Martins L.F."/>
            <person name="Moura L.M.S."/>
            <person name="Sanchez F.B."/>
            <person name="Patane J.S.L."/>
            <person name="da Silva A.M."/>
            <person name="Setubal J.C."/>
        </authorList>
    </citation>
    <scope>NUCLEOTIDE SEQUENCE [LARGE SCALE GENOMIC DNA]</scope>
    <source>
        <strain evidence="2">ZC4RG45</strain>
    </source>
</reference>
<comment type="caution">
    <text evidence="2">The sequence shown here is derived from an EMBL/GenBank/DDBJ whole genome shotgun (WGS) entry which is preliminary data.</text>
</comment>
<proteinExistence type="predicted"/>
<dbReference type="EMBL" id="QGUI02000406">
    <property type="protein sequence ID" value="MFO7194271.1"/>
    <property type="molecule type" value="Genomic_DNA"/>
</dbReference>
<evidence type="ECO:0000313" key="2">
    <source>
        <dbReference type="EMBL" id="MFO7194271.1"/>
    </source>
</evidence>
<feature type="compositionally biased region" description="Low complexity" evidence="1">
    <location>
        <begin position="53"/>
        <end position="68"/>
    </location>
</feature>
<organism evidence="2 3">
    <name type="scientific">Thermocrispum agreste</name>
    <dbReference type="NCBI Taxonomy" id="37925"/>
    <lineage>
        <taxon>Bacteria</taxon>
        <taxon>Bacillati</taxon>
        <taxon>Actinomycetota</taxon>
        <taxon>Actinomycetes</taxon>
        <taxon>Pseudonocardiales</taxon>
        <taxon>Pseudonocardiaceae</taxon>
        <taxon>Thermocrispum</taxon>
    </lineage>
</organism>
<dbReference type="AlphaFoldDB" id="A0ABD6FLQ4"/>
<feature type="region of interest" description="Disordered" evidence="1">
    <location>
        <begin position="45"/>
        <end position="74"/>
    </location>
</feature>
<evidence type="ECO:0000313" key="3">
    <source>
        <dbReference type="Proteomes" id="UP000249324"/>
    </source>
</evidence>
<feature type="non-terminal residue" evidence="2">
    <location>
        <position position="1"/>
    </location>
</feature>
<protein>
    <submittedName>
        <fullName evidence="2">Uncharacterized protein</fullName>
    </submittedName>
</protein>
<accession>A0ABD6FLQ4</accession>
<gene>
    <name evidence="2" type="ORF">DIU77_018685</name>
</gene>
<name>A0ABD6FLQ4_9PSEU</name>
<dbReference type="Proteomes" id="UP000249324">
    <property type="component" value="Unassembled WGS sequence"/>
</dbReference>